<evidence type="ECO:0000313" key="5">
    <source>
        <dbReference type="Proteomes" id="UP000726170"/>
    </source>
</evidence>
<dbReference type="PANTHER" id="PTHR44307">
    <property type="entry name" value="PHOSPHOETHANOLAMINE METHYLTRANSFERASE"/>
    <property type="match status" value="1"/>
</dbReference>
<dbReference type="RefSeq" id="WP_216439709.1">
    <property type="nucleotide sequence ID" value="NZ_JAHLQF010000003.1"/>
</dbReference>
<keyword evidence="5" id="KW-1185">Reference proteome</keyword>
<evidence type="ECO:0000259" key="3">
    <source>
        <dbReference type="Pfam" id="PF13847"/>
    </source>
</evidence>
<evidence type="ECO:0000313" key="4">
    <source>
        <dbReference type="EMBL" id="MBU5485140.1"/>
    </source>
</evidence>
<feature type="domain" description="Methyltransferase" evidence="3">
    <location>
        <begin position="35"/>
        <end position="156"/>
    </location>
</feature>
<dbReference type="EMBL" id="JAHLQF010000003">
    <property type="protein sequence ID" value="MBU5485140.1"/>
    <property type="molecule type" value="Genomic_DNA"/>
</dbReference>
<accession>A0ABS6EL14</accession>
<evidence type="ECO:0000256" key="2">
    <source>
        <dbReference type="ARBA" id="ARBA00022679"/>
    </source>
</evidence>
<dbReference type="PANTHER" id="PTHR44307:SF2">
    <property type="entry name" value="PHOSPHOETHANOLAMINE METHYLTRANSFERASE ISOFORM X1"/>
    <property type="match status" value="1"/>
</dbReference>
<comment type="caution">
    <text evidence="4">The sequence shown here is derived from an EMBL/GenBank/DDBJ whole genome shotgun (WGS) entry which is preliminary data.</text>
</comment>
<evidence type="ECO:0000256" key="1">
    <source>
        <dbReference type="ARBA" id="ARBA00022603"/>
    </source>
</evidence>
<reference evidence="4 5" key="1">
    <citation type="submission" date="2021-06" db="EMBL/GenBank/DDBJ databases">
        <authorList>
            <person name="Sun Q."/>
            <person name="Li D."/>
        </authorList>
    </citation>
    <scope>NUCLEOTIDE SEQUENCE [LARGE SCALE GENOMIC DNA]</scope>
    <source>
        <strain evidence="4 5">MSJ-11</strain>
    </source>
</reference>
<dbReference type="GO" id="GO:0008168">
    <property type="term" value="F:methyltransferase activity"/>
    <property type="evidence" value="ECO:0007669"/>
    <property type="project" value="UniProtKB-KW"/>
</dbReference>
<keyword evidence="2" id="KW-0808">Transferase</keyword>
<name>A0ABS6EL14_9CLOT</name>
<dbReference type="InterPro" id="IPR025714">
    <property type="entry name" value="Methyltranfer_dom"/>
</dbReference>
<dbReference type="Pfam" id="PF13847">
    <property type="entry name" value="Methyltransf_31"/>
    <property type="match status" value="1"/>
</dbReference>
<gene>
    <name evidence="4" type="ORF">KQI86_12420</name>
</gene>
<sequence>MNDREFFNNLASKWDEICNHDDKKLREIINLSNIRENSKILDVGTGTGVLVKYLLECSPIVIKAVDLSENMIEVAKSKYNNDNVEFIVSDIMDFHEGEFEYIFLYSVYPHFIDKDKLFLHLHKLLNINGKIVIAHSESKERINNIHKKNDSVKDHMLPSVEVTSNIMSKYFEVEKSIDNEDMYYISAVKR</sequence>
<dbReference type="GO" id="GO:0032259">
    <property type="term" value="P:methylation"/>
    <property type="evidence" value="ECO:0007669"/>
    <property type="project" value="UniProtKB-KW"/>
</dbReference>
<proteinExistence type="predicted"/>
<protein>
    <submittedName>
        <fullName evidence="4">Class I SAM-dependent methyltransferase</fullName>
    </submittedName>
</protein>
<organism evidence="4 5">
    <name type="scientific">Clostridium mobile</name>
    <dbReference type="NCBI Taxonomy" id="2841512"/>
    <lineage>
        <taxon>Bacteria</taxon>
        <taxon>Bacillati</taxon>
        <taxon>Bacillota</taxon>
        <taxon>Clostridia</taxon>
        <taxon>Eubacteriales</taxon>
        <taxon>Clostridiaceae</taxon>
        <taxon>Clostridium</taxon>
    </lineage>
</organism>
<dbReference type="CDD" id="cd02440">
    <property type="entry name" value="AdoMet_MTases"/>
    <property type="match status" value="1"/>
</dbReference>
<keyword evidence="1 4" id="KW-0489">Methyltransferase</keyword>
<dbReference type="Proteomes" id="UP000726170">
    <property type="component" value="Unassembled WGS sequence"/>
</dbReference>